<comment type="caution">
    <text evidence="4">The sequence shown here is derived from an EMBL/GenBank/DDBJ whole genome shotgun (WGS) entry which is preliminary data.</text>
</comment>
<dbReference type="GO" id="GO:0004476">
    <property type="term" value="F:mannose-6-phosphate isomerase activity"/>
    <property type="evidence" value="ECO:0007669"/>
    <property type="project" value="InterPro"/>
</dbReference>
<dbReference type="GO" id="GO:0004347">
    <property type="term" value="F:glucose-6-phosphate isomerase activity"/>
    <property type="evidence" value="ECO:0007669"/>
    <property type="project" value="InterPro"/>
</dbReference>
<keyword evidence="2" id="KW-0413">Isomerase</keyword>
<comment type="similarity">
    <text evidence="1">Belongs to the PGI/PMI family.</text>
</comment>
<organism evidence="4 5">
    <name type="scientific">Candidatus Liptonbacteria bacterium RIFCSPLOWO2_01_FULL_53_13</name>
    <dbReference type="NCBI Taxonomy" id="1798651"/>
    <lineage>
        <taxon>Bacteria</taxon>
        <taxon>Candidatus Liptoniibacteriota</taxon>
    </lineage>
</organism>
<dbReference type="Gene3D" id="3.40.50.10490">
    <property type="entry name" value="Glucose-6-phosphate isomerase like protein, domain 1"/>
    <property type="match status" value="2"/>
</dbReference>
<reference evidence="4 5" key="1">
    <citation type="journal article" date="2016" name="Nat. Commun.">
        <title>Thousands of microbial genomes shed light on interconnected biogeochemical processes in an aquifer system.</title>
        <authorList>
            <person name="Anantharaman K."/>
            <person name="Brown C.T."/>
            <person name="Hug L.A."/>
            <person name="Sharon I."/>
            <person name="Castelle C.J."/>
            <person name="Probst A.J."/>
            <person name="Thomas B.C."/>
            <person name="Singh A."/>
            <person name="Wilkins M.J."/>
            <person name="Karaoz U."/>
            <person name="Brodie E.L."/>
            <person name="Williams K.H."/>
            <person name="Hubbard S.S."/>
            <person name="Banfield J.F."/>
        </authorList>
    </citation>
    <scope>NUCLEOTIDE SEQUENCE [LARGE SCALE GENOMIC DNA]</scope>
</reference>
<dbReference type="GO" id="GO:0097367">
    <property type="term" value="F:carbohydrate derivative binding"/>
    <property type="evidence" value="ECO:0007669"/>
    <property type="project" value="InterPro"/>
</dbReference>
<dbReference type="AlphaFoldDB" id="A0A1G2CKN3"/>
<name>A0A1G2CKN3_9BACT</name>
<evidence type="ECO:0000256" key="2">
    <source>
        <dbReference type="ARBA" id="ARBA00023235"/>
    </source>
</evidence>
<sequence length="321" mass="36044">MREAIENFSRQLAYVPEVVHREKLLPFFRVAVMGMGGSRWPAYLIRNEVSGFPITLHNDYGLPQIPERDEQETLFVACSYSGDTEEVLSGFEAAIKEKLNVAVIAAGGTLIARAKELGIPYVELPDMNLQPRMATGLLVKALLAVMGKNEELEKISSLATAFNPLRYEPAGKELAMQLKNLVPVVYASRNNEALAYVWKIKFNETGKIPAFCNVVPELNHNEMTGFDRIDATKELSARFSFVFLEDEADDPRIKNRMKVLASLYEKRGLPVRAVPLEGVTVYEKMFGSLVLADWTAYALAEMYGTEPEQVPMVEEFKKLIK</sequence>
<dbReference type="GO" id="GO:1901135">
    <property type="term" value="P:carbohydrate derivative metabolic process"/>
    <property type="evidence" value="ECO:0007669"/>
    <property type="project" value="InterPro"/>
</dbReference>
<dbReference type="Proteomes" id="UP000178348">
    <property type="component" value="Unassembled WGS sequence"/>
</dbReference>
<dbReference type="CDD" id="cd05637">
    <property type="entry name" value="SIS_PGI_PMI_2"/>
    <property type="match status" value="1"/>
</dbReference>
<dbReference type="SUPFAM" id="SSF53697">
    <property type="entry name" value="SIS domain"/>
    <property type="match status" value="1"/>
</dbReference>
<dbReference type="InterPro" id="IPR019490">
    <property type="entry name" value="Glu6P/Mann6P_isomerase_C"/>
</dbReference>
<feature type="domain" description="Bifunctional glucose-6-phosphate/mannose-6-phosphate isomerase C-terminal" evidence="3">
    <location>
        <begin position="171"/>
        <end position="318"/>
    </location>
</feature>
<dbReference type="Pfam" id="PF10432">
    <property type="entry name" value="bact-PGI_C"/>
    <property type="match status" value="1"/>
</dbReference>
<evidence type="ECO:0000313" key="5">
    <source>
        <dbReference type="Proteomes" id="UP000178348"/>
    </source>
</evidence>
<dbReference type="GO" id="GO:0005975">
    <property type="term" value="P:carbohydrate metabolic process"/>
    <property type="evidence" value="ECO:0007669"/>
    <property type="project" value="InterPro"/>
</dbReference>
<dbReference type="InterPro" id="IPR046348">
    <property type="entry name" value="SIS_dom_sf"/>
</dbReference>
<dbReference type="EMBL" id="MHLB01000027">
    <property type="protein sequence ID" value="OGZ01945.1"/>
    <property type="molecule type" value="Genomic_DNA"/>
</dbReference>
<evidence type="ECO:0000313" key="4">
    <source>
        <dbReference type="EMBL" id="OGZ01945.1"/>
    </source>
</evidence>
<accession>A0A1G2CKN3</accession>
<protein>
    <recommendedName>
        <fullName evidence="3">Bifunctional glucose-6-phosphate/mannose-6-phosphate isomerase C-terminal domain-containing protein</fullName>
    </recommendedName>
</protein>
<evidence type="ECO:0000256" key="1">
    <source>
        <dbReference type="ARBA" id="ARBA00010523"/>
    </source>
</evidence>
<gene>
    <name evidence="4" type="ORF">A2946_04245</name>
</gene>
<proteinExistence type="inferred from homology"/>
<evidence type="ECO:0000259" key="3">
    <source>
        <dbReference type="Pfam" id="PF10432"/>
    </source>
</evidence>